<dbReference type="PROSITE" id="PS00178">
    <property type="entry name" value="AA_TRNA_LIGASE_I"/>
    <property type="match status" value="1"/>
</dbReference>
<name>A0A1Q8YKE2_9BURK</name>
<keyword evidence="1 10" id="KW-0963">Cytoplasm</keyword>
<feature type="domain" description="Aminoacyl-tRNA synthetase class Ia" evidence="11">
    <location>
        <begin position="52"/>
        <end position="525"/>
    </location>
</feature>
<dbReference type="EC" id="6.1.1.9" evidence="10"/>
<dbReference type="CDD" id="cd07962">
    <property type="entry name" value="Anticodon_Ia_Val"/>
    <property type="match status" value="1"/>
</dbReference>
<keyword evidence="6 10" id="KW-0175">Coiled coil</keyword>
<dbReference type="AlphaFoldDB" id="A0A1Q8YKE2"/>
<protein>
    <recommendedName>
        <fullName evidence="10">Valine--tRNA ligase</fullName>
        <ecNumber evidence="10">6.1.1.9</ecNumber>
    </recommendedName>
    <alternativeName>
        <fullName evidence="10">Valyl-tRNA synthetase</fullName>
        <shortName evidence="10">ValRS</shortName>
    </alternativeName>
</protein>
<comment type="catalytic activity">
    <reaction evidence="8 10">
        <text>tRNA(Val) + L-valine + ATP = L-valyl-tRNA(Val) + AMP + diphosphate</text>
        <dbReference type="Rhea" id="RHEA:10704"/>
        <dbReference type="Rhea" id="RHEA-COMP:9672"/>
        <dbReference type="Rhea" id="RHEA-COMP:9708"/>
        <dbReference type="ChEBI" id="CHEBI:30616"/>
        <dbReference type="ChEBI" id="CHEBI:33019"/>
        <dbReference type="ChEBI" id="CHEBI:57762"/>
        <dbReference type="ChEBI" id="CHEBI:78442"/>
        <dbReference type="ChEBI" id="CHEBI:78537"/>
        <dbReference type="ChEBI" id="CHEBI:456215"/>
        <dbReference type="EC" id="6.1.1.9"/>
    </reaction>
</comment>
<dbReference type="Gene3D" id="1.10.730.10">
    <property type="entry name" value="Isoleucyl-tRNA Synthetase, Domain 1"/>
    <property type="match status" value="1"/>
</dbReference>
<comment type="caution">
    <text evidence="14">The sequence shown here is derived from an EMBL/GenBank/DDBJ whole genome shotgun (WGS) entry which is preliminary data.</text>
</comment>
<organism evidence="14 15">
    <name type="scientific">Rhodoferax antarcticus ANT.BR</name>
    <dbReference type="NCBI Taxonomy" id="1111071"/>
    <lineage>
        <taxon>Bacteria</taxon>
        <taxon>Pseudomonadati</taxon>
        <taxon>Pseudomonadota</taxon>
        <taxon>Betaproteobacteria</taxon>
        <taxon>Burkholderiales</taxon>
        <taxon>Comamonadaceae</taxon>
        <taxon>Rhodoferax</taxon>
    </lineage>
</organism>
<keyword evidence="15" id="KW-1185">Reference proteome</keyword>
<comment type="function">
    <text evidence="10">Catalyzes the attachment of valine to tRNA(Val). As ValRS can inadvertently accommodate and process structurally similar amino acids such as threonine, to avoid such errors, it has a 'posttransfer' editing activity that hydrolyzes mischarged Thr-tRNA(Val) in a tRNA-dependent manner.</text>
</comment>
<feature type="binding site" evidence="10">
    <location>
        <position position="629"/>
    </location>
    <ligand>
        <name>ATP</name>
        <dbReference type="ChEBI" id="CHEBI:30616"/>
    </ligand>
</feature>
<dbReference type="InterPro" id="IPR001412">
    <property type="entry name" value="aa-tRNA-synth_I_CS"/>
</dbReference>
<evidence type="ECO:0000256" key="4">
    <source>
        <dbReference type="ARBA" id="ARBA00022840"/>
    </source>
</evidence>
<dbReference type="NCBIfam" id="TIGR00422">
    <property type="entry name" value="valS"/>
    <property type="match status" value="1"/>
</dbReference>
<keyword evidence="7 10" id="KW-0030">Aminoacyl-tRNA synthetase</keyword>
<sequence>MTDALQQPGLNSLSKSFEPAALEAHWGPEWEKRGYGVAGARGAGQPDAQAAARGDNFCIQLPPPNVTGTLHMGHAFNQTIMDSLTRYHRMKGFNTAWIPGTDHAGIATQIVVERQLQAAGISRHDMGPTPAEARKNFVSKVWEWKEKSGNTITTQMRRMGDSVDWSREYFTMDDKLSKTVTETFVRLYEQGLIYRGKRLVNWDPVLMSAVSDLEVESEEEDGSLWHILYPFADGPQLVNGELAPGLVVATTRPETLLGDVAAMVHPEDERYAHLIGKQVTLPLSGDTPAAWRNIPIIADDYVDKAFGTGVVKVTPAHDQNDYAVGQRHKLPMICVLTLDAKINSNAPSAYEGLDRFVARKKIVKDLQASELMVEIKKHKLMVPRCARTGQVIEPMLTDQWFVAMTKTSDSDPTGKSITQKAIDAVQSGDVKFVPENWVNTYNQWMNNIQDWCISRQLWWGHQIPAWYAEDGTVFVARNEDDARAQAQKAGYTGPLTRDEDVLDTWYSSALVPFSTMGWPETSTQTHAADQAGVRAELGAVSGAAHLSPVGTGADLSATNAQAGADISTTGLDDINLYLPSSVLVTGYDIIFFWVARMIMMTTHFTGQVPFKHVYIHGLVRDAQGHKMSKSEGNVLDPVDLIDGIGLPELLDKRAEGLRKPETAPQVRKNTEKEFPNGIPAFGADALRFTFASLASLGRSINFDAKRCEGYRNFCNKLWNASRFVLMNCEGQDCGLNAHTAAECAPQPSTQPSPAGRGSEATTYLNFSQADRWIVSLLQKAEADVAQGFADYRLDNVASTIYDFVWNEFCDWYLEIAKVQIQQGAAAQNREQGEAAQRATRRTLIRTLETILRLAHPVIPFVTEELWQVVAPLAGRAGASVAIAAYPLSQPERIDEAAMAHVAKLKTLVDACRNLRGEMNVSPATRLPLFVLASSSAKATFMTQAAPVLQALAKLNEVRVFDDEAAWAAAAQAAPVAVVGEARICLFMEIDVAAEKARLGKELTRLEGEVGKASSKLANESFVARAPAAVIDQERKRLADFEATIAKLKVQLARLG</sequence>
<dbReference type="GO" id="GO:0006438">
    <property type="term" value="P:valyl-tRNA aminoacylation"/>
    <property type="evidence" value="ECO:0007669"/>
    <property type="project" value="UniProtKB-UniRule"/>
</dbReference>
<gene>
    <name evidence="10 14" type="primary">valS</name>
    <name evidence="14" type="ORF">BLL52_0020</name>
</gene>
<dbReference type="Gene3D" id="3.40.50.620">
    <property type="entry name" value="HUPs"/>
    <property type="match status" value="3"/>
</dbReference>
<dbReference type="FunFam" id="1.10.287.380:FF:000001">
    <property type="entry name" value="Valine--tRNA ligase"/>
    <property type="match status" value="1"/>
</dbReference>
<comment type="similarity">
    <text evidence="9 10">Belongs to the class-I aminoacyl-tRNA synthetase family. ValS type 1 subfamily.</text>
</comment>
<dbReference type="PANTHER" id="PTHR11946">
    <property type="entry name" value="VALYL-TRNA SYNTHETASES"/>
    <property type="match status" value="1"/>
</dbReference>
<dbReference type="Proteomes" id="UP000185911">
    <property type="component" value="Unassembled WGS sequence"/>
</dbReference>
<evidence type="ECO:0000256" key="7">
    <source>
        <dbReference type="ARBA" id="ARBA00023146"/>
    </source>
</evidence>
<evidence type="ECO:0000259" key="13">
    <source>
        <dbReference type="Pfam" id="PF10458"/>
    </source>
</evidence>
<dbReference type="InterPro" id="IPR009080">
    <property type="entry name" value="tRNAsynth_Ia_anticodon-bd"/>
</dbReference>
<evidence type="ECO:0000256" key="2">
    <source>
        <dbReference type="ARBA" id="ARBA00022598"/>
    </source>
</evidence>
<dbReference type="STRING" id="81479.RA876_14250"/>
<keyword evidence="2 10" id="KW-0436">Ligase</keyword>
<dbReference type="Gene3D" id="3.90.740.10">
    <property type="entry name" value="Valyl/Leucyl/Isoleucyl-tRNA synthetase, editing domain"/>
    <property type="match status" value="1"/>
</dbReference>
<comment type="subcellular location">
    <subcellularLocation>
        <location evidence="10">Cytoplasm</location>
    </subcellularLocation>
</comment>
<dbReference type="InterPro" id="IPR037118">
    <property type="entry name" value="Val-tRNA_synth_C_sf"/>
</dbReference>
<dbReference type="GO" id="GO:0002161">
    <property type="term" value="F:aminoacyl-tRNA deacylase activity"/>
    <property type="evidence" value="ECO:0007669"/>
    <property type="project" value="InterPro"/>
</dbReference>
<comment type="subunit">
    <text evidence="10">Monomer.</text>
</comment>
<dbReference type="InterPro" id="IPR013155">
    <property type="entry name" value="M/V/L/I-tRNA-synth_anticd-bd"/>
</dbReference>
<keyword evidence="3 10" id="KW-0547">Nucleotide-binding</keyword>
<dbReference type="InterPro" id="IPR019499">
    <property type="entry name" value="Val-tRNA_synth_tRNA-bd"/>
</dbReference>
<reference evidence="14 15" key="1">
    <citation type="submission" date="2017-01" db="EMBL/GenBank/DDBJ databases">
        <title>Genome sequence of Rhodoferax antarcticus ANT.BR, a psychrophilic purple nonsulfur bacterium from an Antarctic microbial mat.</title>
        <authorList>
            <person name="Baker J."/>
            <person name="Riester C."/>
            <person name="Skinner B."/>
            <person name="Newell A."/>
            <person name="Swingley W."/>
            <person name="Madigan M."/>
            <person name="Jung D."/>
            <person name="Asao M."/>
            <person name="Chen M."/>
            <person name="Loughlin P."/>
            <person name="Pan H."/>
            <person name="Lin S."/>
            <person name="Li N."/>
            <person name="Shaw J."/>
            <person name="Prado M."/>
            <person name="Sherman C."/>
            <person name="Li X."/>
            <person name="Tang J."/>
            <person name="Blankenship R."/>
            <person name="Zhao T."/>
            <person name="Touchman J."/>
            <person name="Sattley M."/>
        </authorList>
    </citation>
    <scope>NUCLEOTIDE SEQUENCE [LARGE SCALE GENOMIC DNA]</scope>
    <source>
        <strain evidence="14 15">ANT.BR</strain>
    </source>
</reference>
<dbReference type="GO" id="GO:0005524">
    <property type="term" value="F:ATP binding"/>
    <property type="evidence" value="ECO:0007669"/>
    <property type="project" value="UniProtKB-UniRule"/>
</dbReference>
<comment type="domain">
    <text evidence="10">The C-terminal coiled-coil domain is crucial for aminoacylation activity.</text>
</comment>
<evidence type="ECO:0000313" key="14">
    <source>
        <dbReference type="EMBL" id="OLP08417.1"/>
    </source>
</evidence>
<dbReference type="InterPro" id="IPR009008">
    <property type="entry name" value="Val/Leu/Ile-tRNA-synth_edit"/>
</dbReference>
<dbReference type="NCBIfam" id="NF004349">
    <property type="entry name" value="PRK05729.1"/>
    <property type="match status" value="1"/>
</dbReference>
<dbReference type="GO" id="GO:0004832">
    <property type="term" value="F:valine-tRNA ligase activity"/>
    <property type="evidence" value="ECO:0007669"/>
    <property type="project" value="UniProtKB-UniRule"/>
</dbReference>
<dbReference type="SUPFAM" id="SSF52374">
    <property type="entry name" value="Nucleotidylyl transferase"/>
    <property type="match status" value="1"/>
</dbReference>
<feature type="short sequence motif" description="'KMSKS' region" evidence="10">
    <location>
        <begin position="626"/>
        <end position="630"/>
    </location>
</feature>
<dbReference type="SUPFAM" id="SSF46589">
    <property type="entry name" value="tRNA-binding arm"/>
    <property type="match status" value="1"/>
</dbReference>
<evidence type="ECO:0000256" key="10">
    <source>
        <dbReference type="HAMAP-Rule" id="MF_02004"/>
    </source>
</evidence>
<evidence type="ECO:0000256" key="5">
    <source>
        <dbReference type="ARBA" id="ARBA00022917"/>
    </source>
</evidence>
<dbReference type="RefSeq" id="WP_075584720.1">
    <property type="nucleotide sequence ID" value="NZ_MSYM01000001.1"/>
</dbReference>
<keyword evidence="5 10" id="KW-0648">Protein biosynthesis</keyword>
<dbReference type="GO" id="GO:0005829">
    <property type="term" value="C:cytosol"/>
    <property type="evidence" value="ECO:0007669"/>
    <property type="project" value="TreeGrafter"/>
</dbReference>
<dbReference type="HAMAP" id="MF_02004">
    <property type="entry name" value="Val_tRNA_synth_type1"/>
    <property type="match status" value="1"/>
</dbReference>
<dbReference type="InterPro" id="IPR014729">
    <property type="entry name" value="Rossmann-like_a/b/a_fold"/>
</dbReference>
<proteinExistence type="inferred from homology"/>
<feature type="domain" description="Aminoacyl-tRNA synthetase class Ia" evidence="11">
    <location>
        <begin position="571"/>
        <end position="703"/>
    </location>
</feature>
<keyword evidence="4 10" id="KW-0067">ATP-binding</keyword>
<comment type="domain">
    <text evidence="10">ValRS has two distinct active sites: one for aminoacylation and one for editing. The misactivated threonine is translocated from the active site to the editing site.</text>
</comment>
<evidence type="ECO:0000259" key="11">
    <source>
        <dbReference type="Pfam" id="PF00133"/>
    </source>
</evidence>
<dbReference type="InterPro" id="IPR002300">
    <property type="entry name" value="aa-tRNA-synth_Ia"/>
</dbReference>
<dbReference type="InterPro" id="IPR002303">
    <property type="entry name" value="Valyl-tRNA_ligase"/>
</dbReference>
<dbReference type="Pfam" id="PF00133">
    <property type="entry name" value="tRNA-synt_1"/>
    <property type="match status" value="2"/>
</dbReference>
<dbReference type="CDD" id="cd00817">
    <property type="entry name" value="ValRS_core"/>
    <property type="match status" value="1"/>
</dbReference>
<evidence type="ECO:0000256" key="9">
    <source>
        <dbReference type="ARBA" id="ARBA00060830"/>
    </source>
</evidence>
<evidence type="ECO:0000259" key="12">
    <source>
        <dbReference type="Pfam" id="PF08264"/>
    </source>
</evidence>
<dbReference type="PRINTS" id="PR00986">
    <property type="entry name" value="TRNASYNTHVAL"/>
</dbReference>
<feature type="short sequence motif" description="'HIGH' region" evidence="10">
    <location>
        <begin position="64"/>
        <end position="74"/>
    </location>
</feature>
<evidence type="ECO:0000256" key="1">
    <source>
        <dbReference type="ARBA" id="ARBA00022490"/>
    </source>
</evidence>
<evidence type="ECO:0000313" key="15">
    <source>
        <dbReference type="Proteomes" id="UP000185911"/>
    </source>
</evidence>
<dbReference type="InterPro" id="IPR010978">
    <property type="entry name" value="tRNA-bd_arm"/>
</dbReference>
<feature type="domain" description="Methionyl/Valyl/Leucyl/Isoleucyl-tRNA synthetase anticodon-binding" evidence="12">
    <location>
        <begin position="770"/>
        <end position="927"/>
    </location>
</feature>
<dbReference type="SUPFAM" id="SSF47323">
    <property type="entry name" value="Anticodon-binding domain of a subclass of class I aminoacyl-tRNA synthetases"/>
    <property type="match status" value="1"/>
</dbReference>
<dbReference type="SUPFAM" id="SSF50677">
    <property type="entry name" value="ValRS/IleRS/LeuRS editing domain"/>
    <property type="match status" value="1"/>
</dbReference>
<evidence type="ECO:0000256" key="3">
    <source>
        <dbReference type="ARBA" id="ARBA00022741"/>
    </source>
</evidence>
<dbReference type="Pfam" id="PF10458">
    <property type="entry name" value="Val_tRNA-synt_C"/>
    <property type="match status" value="1"/>
</dbReference>
<dbReference type="Gene3D" id="1.10.287.380">
    <property type="entry name" value="Valyl-tRNA synthetase, C-terminal domain"/>
    <property type="match status" value="1"/>
</dbReference>
<accession>A0A1Q8YKE2</accession>
<evidence type="ECO:0000256" key="8">
    <source>
        <dbReference type="ARBA" id="ARBA00047552"/>
    </source>
</evidence>
<dbReference type="PANTHER" id="PTHR11946:SF93">
    <property type="entry name" value="VALINE--TRNA LIGASE, CHLOROPLASTIC_MITOCHONDRIAL 2"/>
    <property type="match status" value="1"/>
</dbReference>
<dbReference type="InterPro" id="IPR033705">
    <property type="entry name" value="Anticodon_Ia_Val"/>
</dbReference>
<feature type="domain" description="Valyl-tRNA synthetase tRNA-binding arm" evidence="13">
    <location>
        <begin position="990"/>
        <end position="1055"/>
    </location>
</feature>
<dbReference type="FunFam" id="3.40.50.620:FF:000020">
    <property type="entry name" value="Valine--tRNA ligase, mitochondrial"/>
    <property type="match status" value="1"/>
</dbReference>
<dbReference type="EMBL" id="MSYM01000001">
    <property type="protein sequence ID" value="OLP08417.1"/>
    <property type="molecule type" value="Genomic_DNA"/>
</dbReference>
<dbReference type="Pfam" id="PF08264">
    <property type="entry name" value="Anticodon_1"/>
    <property type="match status" value="1"/>
</dbReference>
<evidence type="ECO:0000256" key="6">
    <source>
        <dbReference type="ARBA" id="ARBA00023054"/>
    </source>
</evidence>